<keyword evidence="3 11" id="KW-0813">Transport</keyword>
<comment type="subcellular location">
    <subcellularLocation>
        <location evidence="11 12">Cell membrane</location>
        <topology evidence="11 12">Multi-pass membrane protein</topology>
    </subcellularLocation>
    <subcellularLocation>
        <location evidence="1">Membrane</location>
        <topology evidence="1">Multi-pass membrane protein</topology>
    </subcellularLocation>
</comment>
<dbReference type="NCBIfam" id="TIGR01131">
    <property type="entry name" value="ATP_synt_6_or_A"/>
    <property type="match status" value="1"/>
</dbReference>
<evidence type="ECO:0000256" key="1">
    <source>
        <dbReference type="ARBA" id="ARBA00004141"/>
    </source>
</evidence>
<dbReference type="PANTHER" id="PTHR42823">
    <property type="entry name" value="ATP SYNTHASE SUBUNIT A, CHLOROPLASTIC"/>
    <property type="match status" value="1"/>
</dbReference>
<name>A0AAX4HQH3_9BACT</name>
<dbReference type="Proteomes" id="UP001324634">
    <property type="component" value="Chromosome"/>
</dbReference>
<evidence type="ECO:0000256" key="9">
    <source>
        <dbReference type="ARBA" id="ARBA00023136"/>
    </source>
</evidence>
<keyword evidence="11" id="KW-1003">Cell membrane</keyword>
<dbReference type="Pfam" id="PF00119">
    <property type="entry name" value="ATP-synt_A"/>
    <property type="match status" value="1"/>
</dbReference>
<protein>
    <recommendedName>
        <fullName evidence="11 12">ATP synthase subunit a</fullName>
    </recommendedName>
    <alternativeName>
        <fullName evidence="11">ATP synthase F0 sector subunit a</fullName>
    </alternativeName>
    <alternativeName>
        <fullName evidence="11">F-ATPase subunit 6</fullName>
    </alternativeName>
</protein>
<keyword evidence="6 11" id="KW-0375">Hydrogen ion transport</keyword>
<evidence type="ECO:0000256" key="10">
    <source>
        <dbReference type="ARBA" id="ARBA00023310"/>
    </source>
</evidence>
<feature type="transmembrane region" description="Helical" evidence="11">
    <location>
        <begin position="167"/>
        <end position="186"/>
    </location>
</feature>
<organism evidence="14 15">
    <name type="scientific">Peredibacter starrii</name>
    <dbReference type="NCBI Taxonomy" id="28202"/>
    <lineage>
        <taxon>Bacteria</taxon>
        <taxon>Pseudomonadati</taxon>
        <taxon>Bdellovibrionota</taxon>
        <taxon>Bacteriovoracia</taxon>
        <taxon>Bacteriovoracales</taxon>
        <taxon>Bacteriovoracaceae</taxon>
        <taxon>Peredibacter</taxon>
    </lineage>
</organism>
<dbReference type="GO" id="GO:0005886">
    <property type="term" value="C:plasma membrane"/>
    <property type="evidence" value="ECO:0007669"/>
    <property type="project" value="UniProtKB-SubCell"/>
</dbReference>
<dbReference type="CDD" id="cd00310">
    <property type="entry name" value="ATP-synt_Fo_a_6"/>
    <property type="match status" value="1"/>
</dbReference>
<evidence type="ECO:0000256" key="3">
    <source>
        <dbReference type="ARBA" id="ARBA00022448"/>
    </source>
</evidence>
<reference evidence="14 15" key="1">
    <citation type="submission" date="2023-11" db="EMBL/GenBank/DDBJ databases">
        <title>Peredibacter starrii A3.12.</title>
        <authorList>
            <person name="Mitchell R.J."/>
        </authorList>
    </citation>
    <scope>NUCLEOTIDE SEQUENCE [LARGE SCALE GENOMIC DNA]</scope>
    <source>
        <strain evidence="14 15">A3.12</strain>
    </source>
</reference>
<keyword evidence="9 11" id="KW-0472">Membrane</keyword>
<evidence type="ECO:0000256" key="2">
    <source>
        <dbReference type="ARBA" id="ARBA00006810"/>
    </source>
</evidence>
<proteinExistence type="inferred from homology"/>
<dbReference type="SUPFAM" id="SSF81336">
    <property type="entry name" value="F1F0 ATP synthase subunit A"/>
    <property type="match status" value="1"/>
</dbReference>
<sequence>MKLLGLLGLFLAQSAFASGGFNFFNEASHAFHVPAHTLALVAGSLIMIVAGVLYRAQISSAKNVIIPAKGINVRNLIEALGQAMYGTAKTVMGEDATKKYFSYVIFVFFFILINNLIGILPGSMSANQNLNTTLALGIFTFFYFNFQGIRAVGFVNYMKHFAGPMPALALLIFPIEIISVSVRPLSLALRLRGNMDGDHLILGIFSELVPYIVPIPFYAMGMFVGFLQAFVFTLLTMIYIGMATAHHDHGDHEHHH</sequence>
<dbReference type="AlphaFoldDB" id="A0AAX4HQH3"/>
<dbReference type="PROSITE" id="PS00449">
    <property type="entry name" value="ATPASE_A"/>
    <property type="match status" value="1"/>
</dbReference>
<evidence type="ECO:0000256" key="12">
    <source>
        <dbReference type="RuleBase" id="RU000483"/>
    </source>
</evidence>
<feature type="transmembrane region" description="Helical" evidence="11">
    <location>
        <begin position="215"/>
        <end position="240"/>
    </location>
</feature>
<feature type="transmembrane region" description="Helical" evidence="11">
    <location>
        <begin position="33"/>
        <end position="54"/>
    </location>
</feature>
<evidence type="ECO:0000256" key="6">
    <source>
        <dbReference type="ARBA" id="ARBA00022781"/>
    </source>
</evidence>
<evidence type="ECO:0000256" key="11">
    <source>
        <dbReference type="HAMAP-Rule" id="MF_01393"/>
    </source>
</evidence>
<dbReference type="InterPro" id="IPR035908">
    <property type="entry name" value="F0_ATP_A_sf"/>
</dbReference>
<dbReference type="InterPro" id="IPR023011">
    <property type="entry name" value="ATP_synth_F0_asu_AS"/>
</dbReference>
<dbReference type="PRINTS" id="PR00123">
    <property type="entry name" value="ATPASEA"/>
</dbReference>
<dbReference type="GO" id="GO:0046933">
    <property type="term" value="F:proton-transporting ATP synthase activity, rotational mechanism"/>
    <property type="evidence" value="ECO:0007669"/>
    <property type="project" value="UniProtKB-UniRule"/>
</dbReference>
<feature type="transmembrane region" description="Helical" evidence="11">
    <location>
        <begin position="100"/>
        <end position="122"/>
    </location>
</feature>
<feature type="chain" id="PRO_5043376948" description="ATP synthase subunit a" evidence="13">
    <location>
        <begin position="18"/>
        <end position="256"/>
    </location>
</feature>
<dbReference type="GO" id="GO:0045259">
    <property type="term" value="C:proton-transporting ATP synthase complex"/>
    <property type="evidence" value="ECO:0007669"/>
    <property type="project" value="UniProtKB-KW"/>
</dbReference>
<dbReference type="Gene3D" id="1.20.120.220">
    <property type="entry name" value="ATP synthase, F0 complex, subunit A"/>
    <property type="match status" value="1"/>
</dbReference>
<comment type="function">
    <text evidence="11 12">Key component of the proton channel; it plays a direct role in the translocation of protons across the membrane.</text>
</comment>
<keyword evidence="7 11" id="KW-1133">Transmembrane helix</keyword>
<dbReference type="InterPro" id="IPR045082">
    <property type="entry name" value="ATP_syn_F0_a_bact/chloroplast"/>
</dbReference>
<dbReference type="RefSeq" id="WP_321395814.1">
    <property type="nucleotide sequence ID" value="NZ_CP139487.1"/>
</dbReference>
<dbReference type="EMBL" id="CP139487">
    <property type="protein sequence ID" value="WPU65408.1"/>
    <property type="molecule type" value="Genomic_DNA"/>
</dbReference>
<evidence type="ECO:0000256" key="4">
    <source>
        <dbReference type="ARBA" id="ARBA00022547"/>
    </source>
</evidence>
<gene>
    <name evidence="11 14" type="primary">atpB</name>
    <name evidence="14" type="ORF">SOO65_01460</name>
</gene>
<keyword evidence="8 11" id="KW-0406">Ion transport</keyword>
<evidence type="ECO:0000313" key="15">
    <source>
        <dbReference type="Proteomes" id="UP001324634"/>
    </source>
</evidence>
<feature type="transmembrane region" description="Helical" evidence="11">
    <location>
        <begin position="134"/>
        <end position="155"/>
    </location>
</feature>
<evidence type="ECO:0000256" key="5">
    <source>
        <dbReference type="ARBA" id="ARBA00022692"/>
    </source>
</evidence>
<evidence type="ECO:0000256" key="8">
    <source>
        <dbReference type="ARBA" id="ARBA00023065"/>
    </source>
</evidence>
<dbReference type="PANTHER" id="PTHR42823:SF3">
    <property type="entry name" value="ATP SYNTHASE SUBUNIT A, CHLOROPLASTIC"/>
    <property type="match status" value="1"/>
</dbReference>
<feature type="signal peptide" evidence="13">
    <location>
        <begin position="1"/>
        <end position="17"/>
    </location>
</feature>
<keyword evidence="4 11" id="KW-0138">CF(0)</keyword>
<keyword evidence="13" id="KW-0732">Signal</keyword>
<keyword evidence="10 11" id="KW-0066">ATP synthesis</keyword>
<keyword evidence="15" id="KW-1185">Reference proteome</keyword>
<evidence type="ECO:0000256" key="7">
    <source>
        <dbReference type="ARBA" id="ARBA00022989"/>
    </source>
</evidence>
<accession>A0AAX4HQH3</accession>
<comment type="similarity">
    <text evidence="2 11 12">Belongs to the ATPase A chain family.</text>
</comment>
<dbReference type="GO" id="GO:0042777">
    <property type="term" value="P:proton motive force-driven plasma membrane ATP synthesis"/>
    <property type="evidence" value="ECO:0007669"/>
    <property type="project" value="TreeGrafter"/>
</dbReference>
<dbReference type="InterPro" id="IPR000568">
    <property type="entry name" value="ATP_synth_F0_asu"/>
</dbReference>
<keyword evidence="5 11" id="KW-0812">Transmembrane</keyword>
<dbReference type="HAMAP" id="MF_01393">
    <property type="entry name" value="ATP_synth_a_bact"/>
    <property type="match status" value="1"/>
</dbReference>
<evidence type="ECO:0000256" key="13">
    <source>
        <dbReference type="SAM" id="SignalP"/>
    </source>
</evidence>
<dbReference type="KEGG" id="psti:SOO65_01460"/>
<evidence type="ECO:0000313" key="14">
    <source>
        <dbReference type="EMBL" id="WPU65408.1"/>
    </source>
</evidence>